<name>A0ABV5AA17_9BACL</name>
<comment type="caution">
    <text evidence="1">The sequence shown here is derived from an EMBL/GenBank/DDBJ whole genome shotgun (WGS) entry which is preliminary data.</text>
</comment>
<organism evidence="1 2">
    <name type="scientific">Alicyclobacillus fastidiosus</name>
    <dbReference type="NCBI Taxonomy" id="392011"/>
    <lineage>
        <taxon>Bacteria</taxon>
        <taxon>Bacillati</taxon>
        <taxon>Bacillota</taxon>
        <taxon>Bacilli</taxon>
        <taxon>Bacillales</taxon>
        <taxon>Alicyclobacillaceae</taxon>
        <taxon>Alicyclobacillus</taxon>
    </lineage>
</organism>
<gene>
    <name evidence="1" type="ORF">KKP3000_001482</name>
</gene>
<evidence type="ECO:0000313" key="2">
    <source>
        <dbReference type="Proteomes" id="UP001579974"/>
    </source>
</evidence>
<evidence type="ECO:0000313" key="1">
    <source>
        <dbReference type="EMBL" id="MFB5189042.1"/>
    </source>
</evidence>
<proteinExistence type="predicted"/>
<dbReference type="EMBL" id="JBDXSU010000001">
    <property type="protein sequence ID" value="MFB5189042.1"/>
    <property type="molecule type" value="Genomic_DNA"/>
</dbReference>
<evidence type="ECO:0008006" key="3">
    <source>
        <dbReference type="Google" id="ProtNLM"/>
    </source>
</evidence>
<sequence>MIKEALQYLIGLGNTRTEEVGGQILSTQPMHVIDEPTCKAIVVHSLSGLVQYLKSEFDGSQTLMIHVEDPTTVNVLTNFTRDRKRNLLVQAKAMIPEFRCDKWYGAEDFNIKPQSVFVTNAHRDDMLKVVGNIKDENVATFGDDGVSQQVTAKTGVATVGSVKVPNPVKLAPYRTFVEVRQPESNFVFRMRSGPECALFESDGGAWKVEAMDTVQQYLQKELDEQIEAGTIVLIA</sequence>
<protein>
    <recommendedName>
        <fullName evidence="3">Phage protein</fullName>
    </recommendedName>
</protein>
<accession>A0ABV5AA17</accession>
<dbReference type="RefSeq" id="WP_275475862.1">
    <property type="nucleotide sequence ID" value="NZ_CP162940.1"/>
</dbReference>
<reference evidence="1 2" key="1">
    <citation type="journal article" date="2024" name="Int. J. Mol. Sci.">
        <title>Exploration of Alicyclobacillus spp. Genome in Search of Antibiotic Resistance.</title>
        <authorList>
            <person name="Bucka-Kolendo J."/>
            <person name="Kiousi D.E."/>
            <person name="Dekowska A."/>
            <person name="Mikolajczuk-Szczyrba A."/>
            <person name="Karadedos D.M."/>
            <person name="Michael P."/>
            <person name="Galanis A."/>
            <person name="Sokolowska B."/>
        </authorList>
    </citation>
    <scope>NUCLEOTIDE SEQUENCE [LARGE SCALE GENOMIC DNA]</scope>
    <source>
        <strain evidence="1 2">KKP 3000</strain>
    </source>
</reference>
<keyword evidence="2" id="KW-1185">Reference proteome</keyword>
<dbReference type="Proteomes" id="UP001579974">
    <property type="component" value="Unassembled WGS sequence"/>
</dbReference>